<dbReference type="EMBL" id="JBBJCI010000131">
    <property type="protein sequence ID" value="KAK7242942.1"/>
    <property type="molecule type" value="Genomic_DNA"/>
</dbReference>
<reference evidence="2 3" key="1">
    <citation type="submission" date="2024-03" db="EMBL/GenBank/DDBJ databases">
        <title>Aureococcus anophagefferens CCMP1851 and Kratosvirus quantuckense: Draft genome of a second virus-susceptible host strain in the model system.</title>
        <authorList>
            <person name="Chase E."/>
            <person name="Truchon A.R."/>
            <person name="Schepens W."/>
            <person name="Wilhelm S.W."/>
        </authorList>
    </citation>
    <scope>NUCLEOTIDE SEQUENCE [LARGE SCALE GENOMIC DNA]</scope>
    <source>
        <strain evidence="2 3">CCMP1851</strain>
    </source>
</reference>
<evidence type="ECO:0000313" key="3">
    <source>
        <dbReference type="Proteomes" id="UP001363151"/>
    </source>
</evidence>
<feature type="compositionally biased region" description="Pro residues" evidence="1">
    <location>
        <begin position="323"/>
        <end position="332"/>
    </location>
</feature>
<name>A0ABR1G3M0_AURAN</name>
<organism evidence="2 3">
    <name type="scientific">Aureococcus anophagefferens</name>
    <name type="common">Harmful bloom alga</name>
    <dbReference type="NCBI Taxonomy" id="44056"/>
    <lineage>
        <taxon>Eukaryota</taxon>
        <taxon>Sar</taxon>
        <taxon>Stramenopiles</taxon>
        <taxon>Ochrophyta</taxon>
        <taxon>Pelagophyceae</taxon>
        <taxon>Pelagomonadales</taxon>
        <taxon>Pelagomonadaceae</taxon>
        <taxon>Aureococcus</taxon>
    </lineage>
</organism>
<feature type="region of interest" description="Disordered" evidence="1">
    <location>
        <begin position="235"/>
        <end position="332"/>
    </location>
</feature>
<gene>
    <name evidence="2" type="ORF">SO694_00126058</name>
</gene>
<dbReference type="Proteomes" id="UP001363151">
    <property type="component" value="Unassembled WGS sequence"/>
</dbReference>
<accession>A0ABR1G3M0</accession>
<proteinExistence type="predicted"/>
<keyword evidence="3" id="KW-1185">Reference proteome</keyword>
<protein>
    <submittedName>
        <fullName evidence="2">Uncharacterized protein</fullName>
    </submittedName>
</protein>
<feature type="compositionally biased region" description="Low complexity" evidence="1">
    <location>
        <begin position="131"/>
        <end position="143"/>
    </location>
</feature>
<sequence>MHRFAHLAPKQGKPEPNFVGTEDEIDAKCQAYLNSHGYLPIDAHYAILRLDKTVLDQESFDRAFRKRYDKEMKKLEKLRDMGEDYDGGERVFRRLTVAHLALCKHAYEQGGEATGVTPDPFDLDSAKGKLKTAAPAPAPAGAKPRPRTPEALAPPTPPSRLKGAVRSSMRLWKDGRPTPDETPPWAPDKQHPSLRGSIKAATLFGGRGGDGFFAPAPAPAFDPRAKLKAAARSSTSAMSLFGGAKEKGEERAEQARKAKEEKGPESVDEAKSYFQRRRSERAEAKAKREREEKERFDNSRLGKLQREQELAALREQGEAAAPAPAPAPAPKG</sequence>
<feature type="region of interest" description="Disordered" evidence="1">
    <location>
        <begin position="111"/>
        <end position="193"/>
    </location>
</feature>
<feature type="compositionally biased region" description="Basic and acidic residues" evidence="1">
    <location>
        <begin position="280"/>
        <end position="309"/>
    </location>
</feature>
<comment type="caution">
    <text evidence="2">The sequence shown here is derived from an EMBL/GenBank/DDBJ whole genome shotgun (WGS) entry which is preliminary data.</text>
</comment>
<evidence type="ECO:0000256" key="1">
    <source>
        <dbReference type="SAM" id="MobiDB-lite"/>
    </source>
</evidence>
<evidence type="ECO:0000313" key="2">
    <source>
        <dbReference type="EMBL" id="KAK7242942.1"/>
    </source>
</evidence>
<feature type="compositionally biased region" description="Basic and acidic residues" evidence="1">
    <location>
        <begin position="244"/>
        <end position="271"/>
    </location>
</feature>